<dbReference type="OrthoDB" id="2278052at2759"/>
<reference evidence="1" key="1">
    <citation type="submission" date="2013-08" db="EMBL/GenBank/DDBJ databases">
        <title>Gene expansion shapes genome architecture in the human pathogen Lichtheimia corymbifera: an evolutionary genomics analysis in the ancient terrestrial Mucorales (Mucoromycotina).</title>
        <authorList>
            <person name="Schwartze V.U."/>
            <person name="Winter S."/>
            <person name="Shelest E."/>
            <person name="Marcet-Houben M."/>
            <person name="Horn F."/>
            <person name="Wehner S."/>
            <person name="Hoffmann K."/>
            <person name="Riege K."/>
            <person name="Sammeth M."/>
            <person name="Nowrousian M."/>
            <person name="Valiante V."/>
            <person name="Linde J."/>
            <person name="Jacobsen I.D."/>
            <person name="Marz M."/>
            <person name="Brakhage A.A."/>
            <person name="Gabaldon T."/>
            <person name="Bocker S."/>
            <person name="Voigt K."/>
        </authorList>
    </citation>
    <scope>NUCLEOTIDE SEQUENCE [LARGE SCALE GENOMIC DNA]</scope>
    <source>
        <strain evidence="1">FSU 9682</strain>
    </source>
</reference>
<dbReference type="EMBL" id="CBTN010000183">
    <property type="protein sequence ID" value="CDH61368.1"/>
    <property type="molecule type" value="Genomic_DNA"/>
</dbReference>
<evidence type="ECO:0000313" key="1">
    <source>
        <dbReference type="EMBL" id="CDH61368.1"/>
    </source>
</evidence>
<keyword evidence="2" id="KW-1185">Reference proteome</keyword>
<evidence type="ECO:0000313" key="2">
    <source>
        <dbReference type="Proteomes" id="UP000027586"/>
    </source>
</evidence>
<dbReference type="VEuPathDB" id="FungiDB:LCOR_12145.1"/>
<organism evidence="1 2">
    <name type="scientific">Lichtheimia corymbifera JMRC:FSU:9682</name>
    <dbReference type="NCBI Taxonomy" id="1263082"/>
    <lineage>
        <taxon>Eukaryota</taxon>
        <taxon>Fungi</taxon>
        <taxon>Fungi incertae sedis</taxon>
        <taxon>Mucoromycota</taxon>
        <taxon>Mucoromycotina</taxon>
        <taxon>Mucoromycetes</taxon>
        <taxon>Mucorales</taxon>
        <taxon>Lichtheimiaceae</taxon>
        <taxon>Lichtheimia</taxon>
    </lineage>
</organism>
<sequence length="93" mass="10879">MEPEYLYAVKSVQDSDWPKFYAKSESEWPSLFKDQLLKHQDQFVVRNGAVFRKTKVGDKVEERRFVMFARRADLVQDFHKSVGHAGKPTVLCT</sequence>
<dbReference type="Proteomes" id="UP000027586">
    <property type="component" value="Unassembled WGS sequence"/>
</dbReference>
<dbReference type="AlphaFoldDB" id="A0A068SG82"/>
<accession>A0A068SG82</accession>
<gene>
    <name evidence="1" type="ORF">LCOR_12145.1</name>
</gene>
<dbReference type="STRING" id="1263082.A0A068SG82"/>
<comment type="caution">
    <text evidence="1">The sequence shown here is derived from an EMBL/GenBank/DDBJ whole genome shotgun (WGS) entry which is preliminary data.</text>
</comment>
<protein>
    <submittedName>
        <fullName evidence="1">Uncharacterized protein</fullName>
    </submittedName>
</protein>
<name>A0A068SG82_9FUNG</name>
<proteinExistence type="predicted"/>